<accession>A0A0D0DJ96</accession>
<evidence type="ECO:0000313" key="3">
    <source>
        <dbReference type="Proteomes" id="UP000054538"/>
    </source>
</evidence>
<dbReference type="InterPro" id="IPR011008">
    <property type="entry name" value="Dimeric_a/b-barrel"/>
</dbReference>
<gene>
    <name evidence="2" type="ORF">PAXRUDRAFT_831082</name>
</gene>
<dbReference type="HOGENOM" id="CLU_110355_2_1_1"/>
<dbReference type="InParanoid" id="A0A0D0DJ96"/>
<proteinExistence type="predicted"/>
<reference evidence="2 3" key="1">
    <citation type="submission" date="2014-04" db="EMBL/GenBank/DDBJ databases">
        <authorList>
            <consortium name="DOE Joint Genome Institute"/>
            <person name="Kuo A."/>
            <person name="Kohler A."/>
            <person name="Jargeat P."/>
            <person name="Nagy L.G."/>
            <person name="Floudas D."/>
            <person name="Copeland A."/>
            <person name="Barry K.W."/>
            <person name="Cichocki N."/>
            <person name="Veneault-Fourrey C."/>
            <person name="LaButti K."/>
            <person name="Lindquist E.A."/>
            <person name="Lipzen A."/>
            <person name="Lundell T."/>
            <person name="Morin E."/>
            <person name="Murat C."/>
            <person name="Sun H."/>
            <person name="Tunlid A."/>
            <person name="Henrissat B."/>
            <person name="Grigoriev I.V."/>
            <person name="Hibbett D.S."/>
            <person name="Martin F."/>
            <person name="Nordberg H.P."/>
            <person name="Cantor M.N."/>
            <person name="Hua S.X."/>
        </authorList>
    </citation>
    <scope>NUCLEOTIDE SEQUENCE [LARGE SCALE GENOMIC DNA]</scope>
    <source>
        <strain evidence="2 3">Ve08.2h10</strain>
    </source>
</reference>
<protein>
    <recommendedName>
        <fullName evidence="1">YCII-related domain-containing protein</fullName>
    </recommendedName>
</protein>
<dbReference type="AlphaFoldDB" id="A0A0D0DJ96"/>
<feature type="domain" description="YCII-related" evidence="1">
    <location>
        <begin position="45"/>
        <end position="124"/>
    </location>
</feature>
<dbReference type="InterPro" id="IPR005545">
    <property type="entry name" value="YCII"/>
</dbReference>
<reference evidence="3" key="2">
    <citation type="submission" date="2015-01" db="EMBL/GenBank/DDBJ databases">
        <title>Evolutionary Origins and Diversification of the Mycorrhizal Mutualists.</title>
        <authorList>
            <consortium name="DOE Joint Genome Institute"/>
            <consortium name="Mycorrhizal Genomics Consortium"/>
            <person name="Kohler A."/>
            <person name="Kuo A."/>
            <person name="Nagy L.G."/>
            <person name="Floudas D."/>
            <person name="Copeland A."/>
            <person name="Barry K.W."/>
            <person name="Cichocki N."/>
            <person name="Veneault-Fourrey C."/>
            <person name="LaButti K."/>
            <person name="Lindquist E.A."/>
            <person name="Lipzen A."/>
            <person name="Lundell T."/>
            <person name="Morin E."/>
            <person name="Murat C."/>
            <person name="Riley R."/>
            <person name="Ohm R."/>
            <person name="Sun H."/>
            <person name="Tunlid A."/>
            <person name="Henrissat B."/>
            <person name="Grigoriev I.V."/>
            <person name="Hibbett D.S."/>
            <person name="Martin F."/>
        </authorList>
    </citation>
    <scope>NUCLEOTIDE SEQUENCE [LARGE SCALE GENOMIC DNA]</scope>
    <source>
        <strain evidence="3">Ve08.2h10</strain>
    </source>
</reference>
<dbReference type="PANTHER" id="PTHR33606:SF3">
    <property type="entry name" value="PROTEIN YCII"/>
    <property type="match status" value="1"/>
</dbReference>
<keyword evidence="3" id="KW-1185">Reference proteome</keyword>
<dbReference type="EMBL" id="KN825421">
    <property type="protein sequence ID" value="KIK91153.1"/>
    <property type="molecule type" value="Genomic_DNA"/>
</dbReference>
<dbReference type="SUPFAM" id="SSF54909">
    <property type="entry name" value="Dimeric alpha+beta barrel"/>
    <property type="match status" value="1"/>
</dbReference>
<evidence type="ECO:0000313" key="2">
    <source>
        <dbReference type="EMBL" id="KIK91153.1"/>
    </source>
</evidence>
<dbReference type="OrthoDB" id="5519740at2759"/>
<name>A0A0D0DJ96_9AGAM</name>
<dbReference type="Pfam" id="PF03795">
    <property type="entry name" value="YCII"/>
    <property type="match status" value="1"/>
</dbReference>
<dbReference type="InterPro" id="IPR051807">
    <property type="entry name" value="Sec-metab_biosynth-assoc"/>
</dbReference>
<dbReference type="Proteomes" id="UP000054538">
    <property type="component" value="Unassembled WGS sequence"/>
</dbReference>
<dbReference type="PANTHER" id="PTHR33606">
    <property type="entry name" value="PROTEIN YCII"/>
    <property type="match status" value="1"/>
</dbReference>
<evidence type="ECO:0000259" key="1">
    <source>
        <dbReference type="Pfam" id="PF03795"/>
    </source>
</evidence>
<dbReference type="Gene3D" id="3.30.70.1060">
    <property type="entry name" value="Dimeric alpha+beta barrel"/>
    <property type="match status" value="1"/>
</dbReference>
<organism evidence="2 3">
    <name type="scientific">Paxillus rubicundulus Ve08.2h10</name>
    <dbReference type="NCBI Taxonomy" id="930991"/>
    <lineage>
        <taxon>Eukaryota</taxon>
        <taxon>Fungi</taxon>
        <taxon>Dikarya</taxon>
        <taxon>Basidiomycota</taxon>
        <taxon>Agaricomycotina</taxon>
        <taxon>Agaricomycetes</taxon>
        <taxon>Agaricomycetidae</taxon>
        <taxon>Boletales</taxon>
        <taxon>Paxilineae</taxon>
        <taxon>Paxillaceae</taxon>
        <taxon>Paxillus</taxon>
    </lineage>
</organism>
<sequence>MLLNPCTHTTSRSIAHRFGVQQLQCFSSSARTSHPYIVWAPDCTDEGALARRLAVRPKHVVTANKLIKQGILKVAGGLLTPESQAATPQDRKFVGSVLIYETENIESARKFVEQDLYWTENVWDKEKLVVLPMIMATTLQEKAGITQPTPED</sequence>